<dbReference type="InterPro" id="IPR043472">
    <property type="entry name" value="Macro_dom-like"/>
</dbReference>
<evidence type="ECO:0000256" key="10">
    <source>
        <dbReference type="ARBA" id="ARBA00030997"/>
    </source>
</evidence>
<evidence type="ECO:0000256" key="2">
    <source>
        <dbReference type="ARBA" id="ARBA00014190"/>
    </source>
</evidence>
<dbReference type="SUPFAM" id="SSF52949">
    <property type="entry name" value="Macro domain-like"/>
    <property type="match status" value="1"/>
</dbReference>
<evidence type="ECO:0000256" key="5">
    <source>
        <dbReference type="ARBA" id="ARBA00022801"/>
    </source>
</evidence>
<dbReference type="CDD" id="cd00433">
    <property type="entry name" value="Peptidase_M17"/>
    <property type="match status" value="1"/>
</dbReference>
<keyword evidence="18" id="KW-1185">Reference proteome</keyword>
<gene>
    <name evidence="17" type="ORF">Zmor_005255</name>
</gene>
<evidence type="ECO:0000256" key="6">
    <source>
        <dbReference type="ARBA" id="ARBA00023511"/>
    </source>
</evidence>
<dbReference type="PANTHER" id="PTHR11963">
    <property type="entry name" value="LEUCINE AMINOPEPTIDASE-RELATED"/>
    <property type="match status" value="1"/>
</dbReference>
<keyword evidence="5" id="KW-0378">Hydrolase</keyword>
<comment type="caution">
    <text evidence="17">The sequence shown here is derived from an EMBL/GenBank/DDBJ whole genome shotgun (WGS) entry which is preliminary data.</text>
</comment>
<dbReference type="GO" id="GO:0070006">
    <property type="term" value="F:metalloaminopeptidase activity"/>
    <property type="evidence" value="ECO:0007669"/>
    <property type="project" value="InterPro"/>
</dbReference>
<reference evidence="17" key="1">
    <citation type="journal article" date="2023" name="G3 (Bethesda)">
        <title>Whole genome assemblies of Zophobas morio and Tenebrio molitor.</title>
        <authorList>
            <person name="Kaur S."/>
            <person name="Stinson S.A."/>
            <person name="diCenzo G.C."/>
        </authorList>
    </citation>
    <scope>NUCLEOTIDE SEQUENCE</scope>
    <source>
        <strain evidence="17">QUZm001</strain>
    </source>
</reference>
<comment type="function">
    <text evidence="12">Cytosolic metallopeptidase that catalyzes the removal of unsubstituted N-terminal hydrophobic amino acids from various peptides. The presence of Zn(2+) ions is essential for the peptidase activity, and the association with other cofactors can modulate the substrate spectificity of the enzyme. For instance, in the presence of Mn(2+), it displays a specific Cys-Gly hydrolyzing activity of Cys-Gly-S-conjugates. Involved in the metabolism of glutathione and in the degradation of glutathione S-conjugates, which may play a role in the control of the cell redox status.</text>
</comment>
<dbReference type="Pfam" id="PF00883">
    <property type="entry name" value="Peptidase_M17"/>
    <property type="match status" value="1"/>
</dbReference>
<evidence type="ECO:0000256" key="3">
    <source>
        <dbReference type="ARBA" id="ARBA00022438"/>
    </source>
</evidence>
<dbReference type="InterPro" id="IPR011356">
    <property type="entry name" value="Leucine_aapep/pepB"/>
</dbReference>
<keyword evidence="4" id="KW-0645">Protease</keyword>
<dbReference type="Proteomes" id="UP001168821">
    <property type="component" value="Unassembled WGS sequence"/>
</dbReference>
<evidence type="ECO:0000313" key="17">
    <source>
        <dbReference type="EMBL" id="KAJ3660824.1"/>
    </source>
</evidence>
<evidence type="ECO:0000259" key="15">
    <source>
        <dbReference type="Pfam" id="PF00883"/>
    </source>
</evidence>
<evidence type="ECO:0000256" key="9">
    <source>
        <dbReference type="ARBA" id="ARBA00030930"/>
    </source>
</evidence>
<dbReference type="GO" id="GO:0030145">
    <property type="term" value="F:manganese ion binding"/>
    <property type="evidence" value="ECO:0007669"/>
    <property type="project" value="InterPro"/>
</dbReference>
<dbReference type="InterPro" id="IPR008283">
    <property type="entry name" value="Peptidase_M17_N"/>
</dbReference>
<evidence type="ECO:0000256" key="4">
    <source>
        <dbReference type="ARBA" id="ARBA00022670"/>
    </source>
</evidence>
<keyword evidence="3" id="KW-0031">Aminopeptidase</keyword>
<dbReference type="GO" id="GO:0006508">
    <property type="term" value="P:proteolysis"/>
    <property type="evidence" value="ECO:0007669"/>
    <property type="project" value="UniProtKB-KW"/>
</dbReference>
<comment type="catalytic activity">
    <reaction evidence="13">
        <text>S-benzyl-L-cysteinylglycine + H2O = S-benzyl-L-cysteine + glycine</text>
        <dbReference type="Rhea" id="RHEA:62568"/>
        <dbReference type="ChEBI" id="CHEBI:15377"/>
        <dbReference type="ChEBI" id="CHEBI:57305"/>
        <dbReference type="ChEBI" id="CHEBI:145802"/>
        <dbReference type="ChEBI" id="CHEBI:145803"/>
    </reaction>
    <physiologicalReaction direction="left-to-right" evidence="13">
        <dbReference type="Rhea" id="RHEA:62569"/>
    </physiologicalReaction>
</comment>
<dbReference type="EMBL" id="JALNTZ010000002">
    <property type="protein sequence ID" value="KAJ3660824.1"/>
    <property type="molecule type" value="Genomic_DNA"/>
</dbReference>
<dbReference type="Pfam" id="PF02789">
    <property type="entry name" value="Peptidase_M17_N"/>
    <property type="match status" value="1"/>
</dbReference>
<dbReference type="SUPFAM" id="SSF53187">
    <property type="entry name" value="Zn-dependent exopeptidases"/>
    <property type="match status" value="1"/>
</dbReference>
<dbReference type="PANTHER" id="PTHR11963:SF25">
    <property type="entry name" value="CYTOSOL AMINOPEPTIDASE"/>
    <property type="match status" value="1"/>
</dbReference>
<organism evidence="17 18">
    <name type="scientific">Zophobas morio</name>
    <dbReference type="NCBI Taxonomy" id="2755281"/>
    <lineage>
        <taxon>Eukaryota</taxon>
        <taxon>Metazoa</taxon>
        <taxon>Ecdysozoa</taxon>
        <taxon>Arthropoda</taxon>
        <taxon>Hexapoda</taxon>
        <taxon>Insecta</taxon>
        <taxon>Pterygota</taxon>
        <taxon>Neoptera</taxon>
        <taxon>Endopterygota</taxon>
        <taxon>Coleoptera</taxon>
        <taxon>Polyphaga</taxon>
        <taxon>Cucujiformia</taxon>
        <taxon>Tenebrionidae</taxon>
        <taxon>Zophobas</taxon>
    </lineage>
</organism>
<feature type="domain" description="Peptidase M17 leucyl aminopeptidase N-terminal" evidence="16">
    <location>
        <begin position="62"/>
        <end position="194"/>
    </location>
</feature>
<name>A0AA38IXH7_9CUCU</name>
<comment type="similarity">
    <text evidence="1">Belongs to the peptidase M17 family.</text>
</comment>
<sequence length="549" mass="60278">MALRFIGFVLKSPCVLSRTVLRKYSGDSAGKSLAGSSAGVGCHKAAKVEEDPCKSHLSTGLVLGLYTNPDDPLDPGKLTPTGERYNKYVCNRLVELLRYAGPPPKKGVVRIFYNIENEISSVAVVGLGRECQGYDVFEQMDEGKEAIRIAAAAGCRALQELRVTKIFVESFGHAESSAEGSALGVWLYQEKKKKEYQVLIPQLELWDDCDWTGWQIGLQKAAAQNLARQLMDTSANYMTPTSFAQNAVEVLCKAGVNVEVKVRGWAETQKMFAFLAVAQGSCEPPIFLELSYYGVARDERPVVLIGKGITYNSGGLCLKSCPKQEKMRGDMGGAACVVAACRAVAGLQLPLNIRALIPLCENMPGCAAMRPGDIVKAMNGKSIKIESTDTGGRLCLADALVYAQNFWPRLIVDVGTMTSDMKKSLGKAASGVFSNSEALWEYMLAASMHTGDRVWRFPLWEHFSHLVARHHPSVDVKTYGRGFKPRDGEACRVAAFLNEFVPCGDWLHMDTHGVMYSNGYDYPYLREGMSGRPTRTLVEFLSQLVCNRE</sequence>
<evidence type="ECO:0000259" key="16">
    <source>
        <dbReference type="Pfam" id="PF02789"/>
    </source>
</evidence>
<evidence type="ECO:0000256" key="7">
    <source>
        <dbReference type="ARBA" id="ARBA00023625"/>
    </source>
</evidence>
<evidence type="ECO:0000256" key="14">
    <source>
        <dbReference type="ARBA" id="ARBA00049107"/>
    </source>
</evidence>
<evidence type="ECO:0000256" key="12">
    <source>
        <dbReference type="ARBA" id="ARBA00045966"/>
    </source>
</evidence>
<comment type="catalytic activity">
    <reaction evidence="6">
        <text>an S-substituted L-cysteinylglycine + H2O = an S-substituted L-cysteine + glycine</text>
        <dbReference type="Rhea" id="RHEA:60444"/>
        <dbReference type="ChEBI" id="CHEBI:15377"/>
        <dbReference type="ChEBI" id="CHEBI:57305"/>
        <dbReference type="ChEBI" id="CHEBI:58717"/>
        <dbReference type="ChEBI" id="CHEBI:143103"/>
        <dbReference type="EC" id="3.4.13.23"/>
    </reaction>
    <physiologicalReaction direction="left-to-right" evidence="6">
        <dbReference type="Rhea" id="RHEA:60445"/>
    </physiologicalReaction>
</comment>
<protein>
    <recommendedName>
        <fullName evidence="2">Cytosol aminopeptidase</fullName>
        <ecNumber evidence="7">3.4.13.23</ecNumber>
    </recommendedName>
    <alternativeName>
        <fullName evidence="10">Cysteinylglycine-S-conjugate dipeptidase</fullName>
    </alternativeName>
    <alternativeName>
        <fullName evidence="11">Leucine aminopeptidase 3</fullName>
    </alternativeName>
    <alternativeName>
        <fullName evidence="9">Proline aminopeptidase</fullName>
    </alternativeName>
    <alternativeName>
        <fullName evidence="8">Prolyl aminopeptidase</fullName>
    </alternativeName>
</protein>
<evidence type="ECO:0000256" key="13">
    <source>
        <dbReference type="ARBA" id="ARBA00047881"/>
    </source>
</evidence>
<dbReference type="InterPro" id="IPR000819">
    <property type="entry name" value="Peptidase_M17_C"/>
</dbReference>
<dbReference type="Gene3D" id="3.40.220.10">
    <property type="entry name" value="Leucine Aminopeptidase, subunit E, domain 1"/>
    <property type="match status" value="1"/>
</dbReference>
<evidence type="ECO:0000256" key="11">
    <source>
        <dbReference type="ARBA" id="ARBA00031564"/>
    </source>
</evidence>
<accession>A0AA38IXH7</accession>
<evidence type="ECO:0000256" key="1">
    <source>
        <dbReference type="ARBA" id="ARBA00009528"/>
    </source>
</evidence>
<proteinExistence type="inferred from homology"/>
<dbReference type="GO" id="GO:0005737">
    <property type="term" value="C:cytoplasm"/>
    <property type="evidence" value="ECO:0007669"/>
    <property type="project" value="InterPro"/>
</dbReference>
<feature type="domain" description="Cytosol aminopeptidase" evidence="15">
    <location>
        <begin position="225"/>
        <end position="538"/>
    </location>
</feature>
<evidence type="ECO:0000313" key="18">
    <source>
        <dbReference type="Proteomes" id="UP001168821"/>
    </source>
</evidence>
<evidence type="ECO:0000256" key="8">
    <source>
        <dbReference type="ARBA" id="ARBA00029605"/>
    </source>
</evidence>
<comment type="catalytic activity">
    <reaction evidence="14">
        <text>L-cysteinylglycine + H2O = L-cysteine + glycine</text>
        <dbReference type="Rhea" id="RHEA:28783"/>
        <dbReference type="ChEBI" id="CHEBI:15377"/>
        <dbReference type="ChEBI" id="CHEBI:35235"/>
        <dbReference type="ChEBI" id="CHEBI:57305"/>
        <dbReference type="ChEBI" id="CHEBI:61694"/>
    </reaction>
    <physiologicalReaction direction="left-to-right" evidence="14">
        <dbReference type="Rhea" id="RHEA:28784"/>
    </physiologicalReaction>
</comment>
<dbReference type="EC" id="3.4.13.23" evidence="7"/>
<dbReference type="Gene3D" id="3.40.630.10">
    <property type="entry name" value="Zn peptidases"/>
    <property type="match status" value="1"/>
</dbReference>
<dbReference type="PRINTS" id="PR00481">
    <property type="entry name" value="LAMNOPPTDASE"/>
</dbReference>
<dbReference type="AlphaFoldDB" id="A0AA38IXH7"/>